<comment type="caution">
    <text evidence="1">The sequence shown here is derived from an EMBL/GenBank/DDBJ whole genome shotgun (WGS) entry which is preliminary data.</text>
</comment>
<sequence length="138" mass="15779">MQQARRRLEQRALPLARTAGEGNIQWTVFGPTNWRCTMSVEMLAGEAGEGLRLADQVDTSRLPSRERQFTFGLEVARCYHQRRDDVAVLVHLLGLEDLAPKDLSRSPVARAMVRDLQLRVRPTFRRKVDALANRLERA</sequence>
<proteinExistence type="predicted"/>
<dbReference type="STRING" id="58343.AQJ46_45585"/>
<evidence type="ECO:0000313" key="1">
    <source>
        <dbReference type="EMBL" id="KUN57800.1"/>
    </source>
</evidence>
<dbReference type="RefSeq" id="WP_059211258.1">
    <property type="nucleotide sequence ID" value="NZ_KQ948679.1"/>
</dbReference>
<dbReference type="Proteomes" id="UP000053669">
    <property type="component" value="Unassembled WGS sequence"/>
</dbReference>
<name>A0A101RLF7_9ACTN</name>
<dbReference type="EMBL" id="LMWU01000067">
    <property type="protein sequence ID" value="KUN57800.1"/>
    <property type="molecule type" value="Genomic_DNA"/>
</dbReference>
<dbReference type="AlphaFoldDB" id="A0A101RLF7"/>
<accession>A0A101RLF7</accession>
<evidence type="ECO:0000313" key="2">
    <source>
        <dbReference type="Proteomes" id="UP000053669"/>
    </source>
</evidence>
<reference evidence="1 2" key="1">
    <citation type="submission" date="2015-10" db="EMBL/GenBank/DDBJ databases">
        <title>Draft genome sequence of Streptomyces canus DSM 40017, type strain for the species Streptomyces canus.</title>
        <authorList>
            <person name="Ruckert C."/>
            <person name="Winkler A."/>
            <person name="Kalinowski J."/>
            <person name="Kampfer P."/>
            <person name="Glaeser S."/>
        </authorList>
    </citation>
    <scope>NUCLEOTIDE SEQUENCE [LARGE SCALE GENOMIC DNA]</scope>
    <source>
        <strain evidence="1 2">DSM 40017</strain>
    </source>
</reference>
<organism evidence="1 2">
    <name type="scientific">Streptomyces canus</name>
    <dbReference type="NCBI Taxonomy" id="58343"/>
    <lineage>
        <taxon>Bacteria</taxon>
        <taxon>Bacillati</taxon>
        <taxon>Actinomycetota</taxon>
        <taxon>Actinomycetes</taxon>
        <taxon>Kitasatosporales</taxon>
        <taxon>Streptomycetaceae</taxon>
        <taxon>Streptomyces</taxon>
        <taxon>Streptomyces aurantiacus group</taxon>
    </lineage>
</organism>
<protein>
    <submittedName>
        <fullName evidence="1">Uncharacterized protein</fullName>
    </submittedName>
</protein>
<gene>
    <name evidence="1" type="ORF">AQJ46_45585</name>
</gene>